<keyword evidence="3" id="KW-1185">Reference proteome</keyword>
<dbReference type="OrthoDB" id="4704201at2759"/>
<organism evidence="2 3">
    <name type="scientific">Massarina eburnea CBS 473.64</name>
    <dbReference type="NCBI Taxonomy" id="1395130"/>
    <lineage>
        <taxon>Eukaryota</taxon>
        <taxon>Fungi</taxon>
        <taxon>Dikarya</taxon>
        <taxon>Ascomycota</taxon>
        <taxon>Pezizomycotina</taxon>
        <taxon>Dothideomycetes</taxon>
        <taxon>Pleosporomycetidae</taxon>
        <taxon>Pleosporales</taxon>
        <taxon>Massarineae</taxon>
        <taxon>Massarinaceae</taxon>
        <taxon>Massarina</taxon>
    </lineage>
</organism>
<evidence type="ECO:0000313" key="2">
    <source>
        <dbReference type="EMBL" id="KAF2646751.1"/>
    </source>
</evidence>
<dbReference type="AlphaFoldDB" id="A0A6A6SIH1"/>
<feature type="chain" id="PRO_5025533403" evidence="1">
    <location>
        <begin position="20"/>
        <end position="227"/>
    </location>
</feature>
<name>A0A6A6SIH1_9PLEO</name>
<dbReference type="Proteomes" id="UP000799753">
    <property type="component" value="Unassembled WGS sequence"/>
</dbReference>
<keyword evidence="1" id="KW-0732">Signal</keyword>
<evidence type="ECO:0000256" key="1">
    <source>
        <dbReference type="SAM" id="SignalP"/>
    </source>
</evidence>
<protein>
    <submittedName>
        <fullName evidence="2">Uncharacterized protein</fullName>
    </submittedName>
</protein>
<reference evidence="2" key="1">
    <citation type="journal article" date="2020" name="Stud. Mycol.">
        <title>101 Dothideomycetes genomes: a test case for predicting lifestyles and emergence of pathogens.</title>
        <authorList>
            <person name="Haridas S."/>
            <person name="Albert R."/>
            <person name="Binder M."/>
            <person name="Bloem J."/>
            <person name="Labutti K."/>
            <person name="Salamov A."/>
            <person name="Andreopoulos B."/>
            <person name="Baker S."/>
            <person name="Barry K."/>
            <person name="Bills G."/>
            <person name="Bluhm B."/>
            <person name="Cannon C."/>
            <person name="Castanera R."/>
            <person name="Culley D."/>
            <person name="Daum C."/>
            <person name="Ezra D."/>
            <person name="Gonzalez J."/>
            <person name="Henrissat B."/>
            <person name="Kuo A."/>
            <person name="Liang C."/>
            <person name="Lipzen A."/>
            <person name="Lutzoni F."/>
            <person name="Magnuson J."/>
            <person name="Mondo S."/>
            <person name="Nolan M."/>
            <person name="Ohm R."/>
            <person name="Pangilinan J."/>
            <person name="Park H.-J."/>
            <person name="Ramirez L."/>
            <person name="Alfaro M."/>
            <person name="Sun H."/>
            <person name="Tritt A."/>
            <person name="Yoshinaga Y."/>
            <person name="Zwiers L.-H."/>
            <person name="Turgeon B."/>
            <person name="Goodwin S."/>
            <person name="Spatafora J."/>
            <person name="Crous P."/>
            <person name="Grigoriev I."/>
        </authorList>
    </citation>
    <scope>NUCLEOTIDE SEQUENCE</scope>
    <source>
        <strain evidence="2">CBS 473.64</strain>
    </source>
</reference>
<dbReference type="EMBL" id="MU006776">
    <property type="protein sequence ID" value="KAF2646751.1"/>
    <property type="molecule type" value="Genomic_DNA"/>
</dbReference>
<feature type="signal peptide" evidence="1">
    <location>
        <begin position="1"/>
        <end position="19"/>
    </location>
</feature>
<sequence length="227" mass="23493">MHFSRLALTTILATASASAIPSSALTKRDEVTFEKSNNLKLTFSKDTVQLGTESIDDIFAKLDDACHTTGQCETNDISVKSQFLTKDSVSDISITLGPAGAYPTWIRNGLIDALKAAVKEIAKCSDVTHTDNCGFSATFCPGKTTTKNQCEVPAFWGINYQVASEANASPPWLSTDVKVEKKGAGAVCTDALKAMGGAAGVAAASPVGGAVAGIAGGIFSLLSFACT</sequence>
<evidence type="ECO:0000313" key="3">
    <source>
        <dbReference type="Proteomes" id="UP000799753"/>
    </source>
</evidence>
<accession>A0A6A6SIH1</accession>
<proteinExistence type="predicted"/>
<gene>
    <name evidence="2" type="ORF">P280DRAFT_18239</name>
</gene>